<name>A0A8X8ZIL9_SALSN</name>
<organism evidence="1">
    <name type="scientific">Salvia splendens</name>
    <name type="common">Scarlet sage</name>
    <dbReference type="NCBI Taxonomy" id="180675"/>
    <lineage>
        <taxon>Eukaryota</taxon>
        <taxon>Viridiplantae</taxon>
        <taxon>Streptophyta</taxon>
        <taxon>Embryophyta</taxon>
        <taxon>Tracheophyta</taxon>
        <taxon>Spermatophyta</taxon>
        <taxon>Magnoliopsida</taxon>
        <taxon>eudicotyledons</taxon>
        <taxon>Gunneridae</taxon>
        <taxon>Pentapetalae</taxon>
        <taxon>asterids</taxon>
        <taxon>lamiids</taxon>
        <taxon>Lamiales</taxon>
        <taxon>Lamiaceae</taxon>
        <taxon>Nepetoideae</taxon>
        <taxon>Mentheae</taxon>
        <taxon>Salviinae</taxon>
        <taxon>Salvia</taxon>
        <taxon>Salvia subgen. Calosphace</taxon>
        <taxon>core Calosphace</taxon>
    </lineage>
</organism>
<keyword evidence="2" id="KW-1185">Reference proteome</keyword>
<evidence type="ECO:0000313" key="1">
    <source>
        <dbReference type="EMBL" id="KAG6406502.1"/>
    </source>
</evidence>
<evidence type="ECO:0000313" key="2">
    <source>
        <dbReference type="Proteomes" id="UP000298416"/>
    </source>
</evidence>
<protein>
    <submittedName>
        <fullName evidence="1">Uncharacterized protein</fullName>
    </submittedName>
</protein>
<accession>A0A8X8ZIL9</accession>
<dbReference type="Proteomes" id="UP000298416">
    <property type="component" value="Unassembled WGS sequence"/>
</dbReference>
<proteinExistence type="predicted"/>
<reference evidence="1" key="2">
    <citation type="submission" date="2020-08" db="EMBL/GenBank/DDBJ databases">
        <title>Plant Genome Project.</title>
        <authorList>
            <person name="Zhang R.-G."/>
        </authorList>
    </citation>
    <scope>NUCLEOTIDE SEQUENCE</scope>
    <source>
        <strain evidence="1">Huo1</strain>
        <tissue evidence="1">Leaf</tissue>
    </source>
</reference>
<comment type="caution">
    <text evidence="1">The sequence shown here is derived from an EMBL/GenBank/DDBJ whole genome shotgun (WGS) entry which is preliminary data.</text>
</comment>
<sequence length="188" mass="21458">MKETASQKLNDLIGRFLVMADKIVFSGEVKTCFLHNQRGTSQSGATKMPVDNFPPSPSYSTNFQERSLSYFILDYLTLYIESLKILLEPLVQLWNLQSLVVETRAGSIIMKPNIWMMIRLRYLKTKADIVLDNKWKGKAGEKHHTLERLAPESCTKVVSKKAKNLKKLGIYGNLANVYRNEFQSARGI</sequence>
<reference evidence="1" key="1">
    <citation type="submission" date="2018-01" db="EMBL/GenBank/DDBJ databases">
        <authorList>
            <person name="Mao J.F."/>
        </authorList>
    </citation>
    <scope>NUCLEOTIDE SEQUENCE</scope>
    <source>
        <strain evidence="1">Huo1</strain>
        <tissue evidence="1">Leaf</tissue>
    </source>
</reference>
<dbReference type="EMBL" id="PNBA02000012">
    <property type="protein sequence ID" value="KAG6406502.1"/>
    <property type="molecule type" value="Genomic_DNA"/>
</dbReference>
<gene>
    <name evidence="1" type="ORF">SASPL_134106</name>
</gene>
<dbReference type="AlphaFoldDB" id="A0A8X8ZIL9"/>